<sequence length="185" mass="21410">MILKSFNDFQNLNSYQNLINNNEYNDEKGENFSDLDEKKENIKDINDTIQSPYFKPLKNNFAVNKSSVIESETIIPNQVRASNQNEKQKEYNQNLGNKSRQNNFGNNNNTNVYSSPKKNNSYKNNVYNINSNDSLSTSPINKKNEIYTGGLFSNFAANKQKDENQDINVLFPKIKKIDEDFIKEL</sequence>
<accession>A0A0V0R5D3</accession>
<keyword evidence="3" id="KW-1185">Reference proteome</keyword>
<proteinExistence type="predicted"/>
<feature type="region of interest" description="Disordered" evidence="1">
    <location>
        <begin position="94"/>
        <end position="137"/>
    </location>
</feature>
<evidence type="ECO:0000313" key="3">
    <source>
        <dbReference type="Proteomes" id="UP000054937"/>
    </source>
</evidence>
<reference evidence="2 3" key="1">
    <citation type="journal article" date="2015" name="Sci. Rep.">
        <title>Genome of the facultative scuticociliatosis pathogen Pseudocohnilembus persalinus provides insight into its virulence through horizontal gene transfer.</title>
        <authorList>
            <person name="Xiong J."/>
            <person name="Wang G."/>
            <person name="Cheng J."/>
            <person name="Tian M."/>
            <person name="Pan X."/>
            <person name="Warren A."/>
            <person name="Jiang C."/>
            <person name="Yuan D."/>
            <person name="Miao W."/>
        </authorList>
    </citation>
    <scope>NUCLEOTIDE SEQUENCE [LARGE SCALE GENOMIC DNA]</scope>
    <source>
        <strain evidence="2">36N120E</strain>
    </source>
</reference>
<name>A0A0V0R5D3_PSEPJ</name>
<evidence type="ECO:0000256" key="1">
    <source>
        <dbReference type="SAM" id="MobiDB-lite"/>
    </source>
</evidence>
<organism evidence="2 3">
    <name type="scientific">Pseudocohnilembus persalinus</name>
    <name type="common">Ciliate</name>
    <dbReference type="NCBI Taxonomy" id="266149"/>
    <lineage>
        <taxon>Eukaryota</taxon>
        <taxon>Sar</taxon>
        <taxon>Alveolata</taxon>
        <taxon>Ciliophora</taxon>
        <taxon>Intramacronucleata</taxon>
        <taxon>Oligohymenophorea</taxon>
        <taxon>Scuticociliatia</taxon>
        <taxon>Philasterida</taxon>
        <taxon>Pseudocohnilembidae</taxon>
        <taxon>Pseudocohnilembus</taxon>
    </lineage>
</organism>
<gene>
    <name evidence="2" type="ORF">PPERSA_02567</name>
</gene>
<feature type="compositionally biased region" description="Low complexity" evidence="1">
    <location>
        <begin position="94"/>
        <end position="132"/>
    </location>
</feature>
<dbReference type="EMBL" id="LDAU01000044">
    <property type="protein sequence ID" value="KRX09695.1"/>
    <property type="molecule type" value="Genomic_DNA"/>
</dbReference>
<evidence type="ECO:0000313" key="2">
    <source>
        <dbReference type="EMBL" id="KRX09695.1"/>
    </source>
</evidence>
<comment type="caution">
    <text evidence="2">The sequence shown here is derived from an EMBL/GenBank/DDBJ whole genome shotgun (WGS) entry which is preliminary data.</text>
</comment>
<protein>
    <submittedName>
        <fullName evidence="2">Uncharacterized protein</fullName>
    </submittedName>
</protein>
<dbReference type="AlphaFoldDB" id="A0A0V0R5D3"/>
<dbReference type="InParanoid" id="A0A0V0R5D3"/>
<dbReference type="Proteomes" id="UP000054937">
    <property type="component" value="Unassembled WGS sequence"/>
</dbReference>